<name>A0ACB8YPW2_9ASTR</name>
<reference evidence="2" key="1">
    <citation type="journal article" date="2022" name="Mol. Ecol. Resour.">
        <title>The genomes of chicory, endive, great burdock and yacon provide insights into Asteraceae palaeo-polyploidization history and plant inulin production.</title>
        <authorList>
            <person name="Fan W."/>
            <person name="Wang S."/>
            <person name="Wang H."/>
            <person name="Wang A."/>
            <person name="Jiang F."/>
            <person name="Liu H."/>
            <person name="Zhao H."/>
            <person name="Xu D."/>
            <person name="Zhang Y."/>
        </authorList>
    </citation>
    <scope>NUCLEOTIDE SEQUENCE [LARGE SCALE GENOMIC DNA]</scope>
    <source>
        <strain evidence="2">cv. Yunnan</strain>
    </source>
</reference>
<evidence type="ECO:0000313" key="1">
    <source>
        <dbReference type="EMBL" id="KAI3687153.1"/>
    </source>
</evidence>
<accession>A0ACB8YPW2</accession>
<sequence>MGMTNIIQTNRRRTSRVSRRVAKKYNKNKLDDHIKSPSSSTSNESALQAVNTDRVSCGIKLIPEGERGNGELGPDEELMNINKFLVSEVTDSDALFGLHGFCSYGDDMEFGSEEVGDDMNVWLWGDDDLELNQFQHPHYNIGEILRSDQYRSPI</sequence>
<protein>
    <submittedName>
        <fullName evidence="1">Uncharacterized protein</fullName>
    </submittedName>
</protein>
<organism evidence="1 2">
    <name type="scientific">Smallanthus sonchifolius</name>
    <dbReference type="NCBI Taxonomy" id="185202"/>
    <lineage>
        <taxon>Eukaryota</taxon>
        <taxon>Viridiplantae</taxon>
        <taxon>Streptophyta</taxon>
        <taxon>Embryophyta</taxon>
        <taxon>Tracheophyta</taxon>
        <taxon>Spermatophyta</taxon>
        <taxon>Magnoliopsida</taxon>
        <taxon>eudicotyledons</taxon>
        <taxon>Gunneridae</taxon>
        <taxon>Pentapetalae</taxon>
        <taxon>asterids</taxon>
        <taxon>campanulids</taxon>
        <taxon>Asterales</taxon>
        <taxon>Asteraceae</taxon>
        <taxon>Asteroideae</taxon>
        <taxon>Heliantheae alliance</taxon>
        <taxon>Millerieae</taxon>
        <taxon>Smallanthus</taxon>
    </lineage>
</organism>
<evidence type="ECO:0000313" key="2">
    <source>
        <dbReference type="Proteomes" id="UP001056120"/>
    </source>
</evidence>
<proteinExistence type="predicted"/>
<comment type="caution">
    <text evidence="1">The sequence shown here is derived from an EMBL/GenBank/DDBJ whole genome shotgun (WGS) entry which is preliminary data.</text>
</comment>
<reference evidence="1 2" key="2">
    <citation type="journal article" date="2022" name="Mol. Ecol. Resour.">
        <title>The genomes of chicory, endive, great burdock and yacon provide insights into Asteraceae paleo-polyploidization history and plant inulin production.</title>
        <authorList>
            <person name="Fan W."/>
            <person name="Wang S."/>
            <person name="Wang H."/>
            <person name="Wang A."/>
            <person name="Jiang F."/>
            <person name="Liu H."/>
            <person name="Zhao H."/>
            <person name="Xu D."/>
            <person name="Zhang Y."/>
        </authorList>
    </citation>
    <scope>NUCLEOTIDE SEQUENCE [LARGE SCALE GENOMIC DNA]</scope>
    <source>
        <strain evidence="2">cv. Yunnan</strain>
        <tissue evidence="1">Leaves</tissue>
    </source>
</reference>
<gene>
    <name evidence="1" type="ORF">L1987_80844</name>
</gene>
<keyword evidence="2" id="KW-1185">Reference proteome</keyword>
<dbReference type="Proteomes" id="UP001056120">
    <property type="component" value="Linkage Group LG27"/>
</dbReference>
<dbReference type="EMBL" id="CM042044">
    <property type="protein sequence ID" value="KAI3687153.1"/>
    <property type="molecule type" value="Genomic_DNA"/>
</dbReference>